<dbReference type="PANTHER" id="PTHR42794">
    <property type="entry name" value="HEMIN IMPORT ATP-BINDING PROTEIN HMUV"/>
    <property type="match status" value="1"/>
</dbReference>
<protein>
    <submittedName>
        <fullName evidence="5">ABC-type cobalamin/Fe3+-siderophore transport system, ATPase component</fullName>
    </submittedName>
</protein>
<dbReference type="SUPFAM" id="SSF52540">
    <property type="entry name" value="P-loop containing nucleoside triphosphate hydrolases"/>
    <property type="match status" value="1"/>
</dbReference>
<dbReference type="PANTHER" id="PTHR42794:SF2">
    <property type="entry name" value="ABC TRANSPORTER ATP-BINDING PROTEIN"/>
    <property type="match status" value="1"/>
</dbReference>
<dbReference type="RefSeq" id="WP_015616559.1">
    <property type="nucleotide sequence ID" value="NC_021182.1"/>
</dbReference>
<evidence type="ECO:0000256" key="2">
    <source>
        <dbReference type="ARBA" id="ARBA00022741"/>
    </source>
</evidence>
<dbReference type="SMART" id="SM00382">
    <property type="entry name" value="AAA"/>
    <property type="match status" value="1"/>
</dbReference>
<dbReference type="Pfam" id="PF00005">
    <property type="entry name" value="ABC_tran"/>
    <property type="match status" value="1"/>
</dbReference>
<dbReference type="GO" id="GO:0016887">
    <property type="term" value="F:ATP hydrolysis activity"/>
    <property type="evidence" value="ECO:0007669"/>
    <property type="project" value="InterPro"/>
</dbReference>
<dbReference type="EMBL" id="CP003261">
    <property type="protein sequence ID" value="AGK98275.1"/>
    <property type="molecule type" value="Genomic_DNA"/>
</dbReference>
<keyword evidence="3" id="KW-0067">ATP-binding</keyword>
<dbReference type="KEGG" id="cpas:Clopa_3485"/>
<evidence type="ECO:0000259" key="4">
    <source>
        <dbReference type="PROSITE" id="PS50893"/>
    </source>
</evidence>
<keyword evidence="6" id="KW-1185">Reference proteome</keyword>
<dbReference type="OrthoDB" id="9799337at2"/>
<dbReference type="CDD" id="cd03214">
    <property type="entry name" value="ABC_Iron-Siderophores_B12_Hemin"/>
    <property type="match status" value="1"/>
</dbReference>
<gene>
    <name evidence="5" type="ORF">Clopa_3485</name>
</gene>
<dbReference type="PATRIC" id="fig|86416.3.peg.3480"/>
<dbReference type="InterPro" id="IPR027417">
    <property type="entry name" value="P-loop_NTPase"/>
</dbReference>
<dbReference type="GO" id="GO:0005524">
    <property type="term" value="F:ATP binding"/>
    <property type="evidence" value="ECO:0007669"/>
    <property type="project" value="UniProtKB-KW"/>
</dbReference>
<dbReference type="Gene3D" id="3.40.50.300">
    <property type="entry name" value="P-loop containing nucleotide triphosphate hydrolases"/>
    <property type="match status" value="1"/>
</dbReference>
<sequence>MELEVKNLSFGYKNKNILKDVNLKFQPMITALIGPNGAGKSTIIKCISGIEKPKGELFFDGKKIQRSHKEFCSEIISYLPQTSSGDISITVLEAVLLGMINTLSIKVSDEQLDKVRDILCDLGIQGLAEKKLNELSGGQRQIVFLAQAIIKEPKILILDEPLNNLDIHYQFEILNLISRLSNERKIITIIVMHDLNMAAKYAKRVVLINEGEVLANDKPDKVLTTEIIRKVYNVESEISIDDNGILSINFINTSNYAQGGRK</sequence>
<reference evidence="5 6" key="1">
    <citation type="submission" date="2012-01" db="EMBL/GenBank/DDBJ databases">
        <title>Complete sequence of chromosome of Clostridium pasteurianum BC1.</title>
        <authorList>
            <consortium name="US DOE Joint Genome Institute"/>
            <person name="Lucas S."/>
            <person name="Han J."/>
            <person name="Lapidus A."/>
            <person name="Cheng J.-F."/>
            <person name="Goodwin L."/>
            <person name="Pitluck S."/>
            <person name="Peters L."/>
            <person name="Mikhailova N."/>
            <person name="Teshima H."/>
            <person name="Detter J.C."/>
            <person name="Han C."/>
            <person name="Tapia R."/>
            <person name="Land M."/>
            <person name="Hauser L."/>
            <person name="Kyrpides N."/>
            <person name="Ivanova N."/>
            <person name="Pagani I."/>
            <person name="Dunn J."/>
            <person name="Taghavi S."/>
            <person name="Francis A."/>
            <person name="van der Lelie D."/>
            <person name="Woyke T."/>
        </authorList>
    </citation>
    <scope>NUCLEOTIDE SEQUENCE [LARGE SCALE GENOMIC DNA]</scope>
    <source>
        <strain evidence="5 6">BC1</strain>
    </source>
</reference>
<dbReference type="HOGENOM" id="CLU_000604_1_11_9"/>
<proteinExistence type="predicted"/>
<name>R4KF91_CLOPA</name>
<evidence type="ECO:0000313" key="6">
    <source>
        <dbReference type="Proteomes" id="UP000013523"/>
    </source>
</evidence>
<dbReference type="eggNOG" id="COG1120">
    <property type="taxonomic scope" value="Bacteria"/>
</dbReference>
<dbReference type="PROSITE" id="PS50893">
    <property type="entry name" value="ABC_TRANSPORTER_2"/>
    <property type="match status" value="1"/>
</dbReference>
<accession>R4KF91</accession>
<feature type="domain" description="ABC transporter" evidence="4">
    <location>
        <begin position="3"/>
        <end position="235"/>
    </location>
</feature>
<evidence type="ECO:0000256" key="3">
    <source>
        <dbReference type="ARBA" id="ARBA00022840"/>
    </source>
</evidence>
<evidence type="ECO:0000313" key="5">
    <source>
        <dbReference type="EMBL" id="AGK98275.1"/>
    </source>
</evidence>
<dbReference type="InterPro" id="IPR003439">
    <property type="entry name" value="ABC_transporter-like_ATP-bd"/>
</dbReference>
<organism evidence="5 6">
    <name type="scientific">Clostridium pasteurianum BC1</name>
    <dbReference type="NCBI Taxonomy" id="86416"/>
    <lineage>
        <taxon>Bacteria</taxon>
        <taxon>Bacillati</taxon>
        <taxon>Bacillota</taxon>
        <taxon>Clostridia</taxon>
        <taxon>Eubacteriales</taxon>
        <taxon>Clostridiaceae</taxon>
        <taxon>Clostridium</taxon>
    </lineage>
</organism>
<keyword evidence="1" id="KW-0813">Transport</keyword>
<dbReference type="InterPro" id="IPR003593">
    <property type="entry name" value="AAA+_ATPase"/>
</dbReference>
<dbReference type="FunFam" id="3.40.50.300:FF:000134">
    <property type="entry name" value="Iron-enterobactin ABC transporter ATP-binding protein"/>
    <property type="match status" value="1"/>
</dbReference>
<dbReference type="AlphaFoldDB" id="R4KF91"/>
<keyword evidence="2" id="KW-0547">Nucleotide-binding</keyword>
<evidence type="ECO:0000256" key="1">
    <source>
        <dbReference type="ARBA" id="ARBA00022448"/>
    </source>
</evidence>
<dbReference type="STRING" id="86416.Clopa_3485"/>
<dbReference type="Proteomes" id="UP000013523">
    <property type="component" value="Chromosome"/>
</dbReference>